<gene>
    <name evidence="2" type="ORF">A3H66_02080</name>
</gene>
<feature type="transmembrane region" description="Helical" evidence="1">
    <location>
        <begin position="57"/>
        <end position="77"/>
    </location>
</feature>
<feature type="transmembrane region" description="Helical" evidence="1">
    <location>
        <begin position="28"/>
        <end position="45"/>
    </location>
</feature>
<dbReference type="EMBL" id="MFFW01000028">
    <property type="protein sequence ID" value="OGF24299.1"/>
    <property type="molecule type" value="Genomic_DNA"/>
</dbReference>
<feature type="transmembrane region" description="Helical" evidence="1">
    <location>
        <begin position="123"/>
        <end position="143"/>
    </location>
</feature>
<protein>
    <submittedName>
        <fullName evidence="2">Uncharacterized protein</fullName>
    </submittedName>
</protein>
<keyword evidence="1" id="KW-1133">Transmembrane helix</keyword>
<evidence type="ECO:0000313" key="3">
    <source>
        <dbReference type="Proteomes" id="UP000178783"/>
    </source>
</evidence>
<dbReference type="STRING" id="1797989.A3H66_02080"/>
<evidence type="ECO:0000313" key="2">
    <source>
        <dbReference type="EMBL" id="OGF24299.1"/>
    </source>
</evidence>
<dbReference type="Proteomes" id="UP000178783">
    <property type="component" value="Unassembled WGS sequence"/>
</dbReference>
<feature type="transmembrane region" description="Helical" evidence="1">
    <location>
        <begin position="179"/>
        <end position="197"/>
    </location>
</feature>
<name>A0A1F5SCC3_9BACT</name>
<organism evidence="2 3">
    <name type="scientific">Candidatus Falkowbacteria bacterium RIFCSPLOWO2_02_FULL_45_21</name>
    <dbReference type="NCBI Taxonomy" id="1797989"/>
    <lineage>
        <taxon>Bacteria</taxon>
        <taxon>Candidatus Falkowiibacteriota</taxon>
    </lineage>
</organism>
<feature type="transmembrane region" description="Helical" evidence="1">
    <location>
        <begin position="235"/>
        <end position="252"/>
    </location>
</feature>
<feature type="transmembrane region" description="Helical" evidence="1">
    <location>
        <begin position="149"/>
        <end position="167"/>
    </location>
</feature>
<reference evidence="2 3" key="1">
    <citation type="journal article" date="2016" name="Nat. Commun.">
        <title>Thousands of microbial genomes shed light on interconnected biogeochemical processes in an aquifer system.</title>
        <authorList>
            <person name="Anantharaman K."/>
            <person name="Brown C.T."/>
            <person name="Hug L.A."/>
            <person name="Sharon I."/>
            <person name="Castelle C.J."/>
            <person name="Probst A.J."/>
            <person name="Thomas B.C."/>
            <person name="Singh A."/>
            <person name="Wilkins M.J."/>
            <person name="Karaoz U."/>
            <person name="Brodie E.L."/>
            <person name="Williams K.H."/>
            <person name="Hubbard S.S."/>
            <person name="Banfield J.F."/>
        </authorList>
    </citation>
    <scope>NUCLEOTIDE SEQUENCE [LARGE SCALE GENOMIC DNA]</scope>
</reference>
<evidence type="ECO:0000256" key="1">
    <source>
        <dbReference type="SAM" id="Phobius"/>
    </source>
</evidence>
<feature type="transmembrane region" description="Helical" evidence="1">
    <location>
        <begin position="203"/>
        <end position="223"/>
    </location>
</feature>
<comment type="caution">
    <text evidence="2">The sequence shown here is derived from an EMBL/GenBank/DDBJ whole genome shotgun (WGS) entry which is preliminary data.</text>
</comment>
<proteinExistence type="predicted"/>
<feature type="transmembrane region" description="Helical" evidence="1">
    <location>
        <begin position="83"/>
        <end position="103"/>
    </location>
</feature>
<sequence length="253" mass="29516">MKLNRLLPLIIPALVFLLEEMYYLSPKLIYVAAVLVNLLIFFTVWQFSQTSEIDKRWWNYLILPAVMSVAVMSYSVFLSFKLIIQLLYFFNLVFLYLYLRYVYYYLLNPLAYEVFSIENISSYINWLTFFLLAATVYGLASFLNLPISWLVLIMISLTSLLVYQIIWANKIELMPSLPYILISCLILVELFWSISFLPFNYNISGLSLAICYYVVIGLVKNHLLLKLDAAKVKMYLILGSISLLLVLSTAKWM</sequence>
<keyword evidence="1" id="KW-0472">Membrane</keyword>
<dbReference type="AlphaFoldDB" id="A0A1F5SCC3"/>
<keyword evidence="1" id="KW-0812">Transmembrane</keyword>
<accession>A0A1F5SCC3</accession>